<keyword evidence="8 16" id="KW-0256">Endoplasmic reticulum</keyword>
<dbReference type="PRINTS" id="PR00779">
    <property type="entry name" value="INSP3RECEPTR"/>
</dbReference>
<comment type="function">
    <text evidence="16">Receptor for inositol 1,4,5-trisphosphate, a second messenger that mediates the release of intracellular calcium.</text>
</comment>
<evidence type="ECO:0000256" key="2">
    <source>
        <dbReference type="ARBA" id="ARBA00009453"/>
    </source>
</evidence>
<dbReference type="GO" id="GO:0005220">
    <property type="term" value="F:inositol 1,4,5-trisphosphate-gated calcium channel activity"/>
    <property type="evidence" value="ECO:0007669"/>
    <property type="project" value="UniProtKB-UniRule"/>
</dbReference>
<dbReference type="InterPro" id="IPR013662">
    <property type="entry name" value="RIH_assoc-dom"/>
</dbReference>
<feature type="transmembrane region" description="Helical" evidence="16">
    <location>
        <begin position="3009"/>
        <end position="3031"/>
    </location>
</feature>
<evidence type="ECO:0000256" key="3">
    <source>
        <dbReference type="ARBA" id="ARBA00022448"/>
    </source>
</evidence>
<keyword evidence="12 16" id="KW-0472">Membrane</keyword>
<dbReference type="InterPro" id="IPR016093">
    <property type="entry name" value="MIR_motif"/>
</dbReference>
<dbReference type="Proteomes" id="UP000790347">
    <property type="component" value="Unassembled WGS sequence"/>
</dbReference>
<dbReference type="Pfam" id="PF02815">
    <property type="entry name" value="MIR"/>
    <property type="match status" value="1"/>
</dbReference>
<dbReference type="GO" id="GO:0005789">
    <property type="term" value="C:endoplasmic reticulum membrane"/>
    <property type="evidence" value="ECO:0007669"/>
    <property type="project" value="UniProtKB-SubCell"/>
</dbReference>
<comment type="similarity">
    <text evidence="2 16">Belongs to the InsP3 receptor family.</text>
</comment>
<feature type="compositionally biased region" description="Polar residues" evidence="18">
    <location>
        <begin position="1419"/>
        <end position="1434"/>
    </location>
</feature>
<comment type="subcellular location">
    <subcellularLocation>
        <location evidence="1 16">Endoplasmic reticulum membrane</location>
        <topology evidence="1 16">Multi-pass membrane protein</topology>
    </subcellularLocation>
</comment>
<evidence type="ECO:0000256" key="1">
    <source>
        <dbReference type="ARBA" id="ARBA00004477"/>
    </source>
</evidence>
<name>A0A922HXT2_DERFA</name>
<dbReference type="PROSITE" id="PS50919">
    <property type="entry name" value="MIR"/>
    <property type="match status" value="2"/>
</dbReference>
<feature type="domain" description="MIR" evidence="19">
    <location>
        <begin position="111"/>
        <end position="165"/>
    </location>
</feature>
<dbReference type="Pfam" id="PF00520">
    <property type="entry name" value="Ion_trans"/>
    <property type="match status" value="1"/>
</dbReference>
<dbReference type="InterPro" id="IPR005821">
    <property type="entry name" value="Ion_trans_dom"/>
</dbReference>
<feature type="domain" description="MIR" evidence="19">
    <location>
        <begin position="230"/>
        <end position="286"/>
    </location>
</feature>
<dbReference type="FunFam" id="2.80.10.50:FF:000005">
    <property type="entry name" value="Inositol 1,4,5-trisphosphate receptor type 2"/>
    <property type="match status" value="1"/>
</dbReference>
<dbReference type="PANTHER" id="PTHR45816:SF4">
    <property type="entry name" value="RYR_IP3R HOMOLOGY ASSOCIATED DOMAIN-CONTAINING PROTEIN"/>
    <property type="match status" value="1"/>
</dbReference>
<gene>
    <name evidence="20" type="primary">ITPR1_1</name>
    <name evidence="20" type="ORF">DERF_010037</name>
</gene>
<evidence type="ECO:0000313" key="21">
    <source>
        <dbReference type="Proteomes" id="UP000790347"/>
    </source>
</evidence>
<dbReference type="GO" id="GO:0051209">
    <property type="term" value="P:release of sequestered calcium ion into cytosol"/>
    <property type="evidence" value="ECO:0007669"/>
    <property type="project" value="UniProtKB-UniRule"/>
</dbReference>
<keyword evidence="6 16" id="KW-0812">Transmembrane</keyword>
<dbReference type="PANTHER" id="PTHR45816">
    <property type="entry name" value="MIR DOMAIN-CONTAINING PROTEIN"/>
    <property type="match status" value="1"/>
</dbReference>
<evidence type="ECO:0000256" key="7">
    <source>
        <dbReference type="ARBA" id="ARBA00022737"/>
    </source>
</evidence>
<evidence type="ECO:0000256" key="6">
    <source>
        <dbReference type="ARBA" id="ARBA00022692"/>
    </source>
</evidence>
<evidence type="ECO:0000256" key="11">
    <source>
        <dbReference type="ARBA" id="ARBA00023065"/>
    </source>
</evidence>
<comment type="caution">
    <text evidence="20">The sequence shown here is derived from an EMBL/GenBank/DDBJ whole genome shotgun (WGS) entry which is preliminary data.</text>
</comment>
<feature type="region of interest" description="Disordered" evidence="18">
    <location>
        <begin position="898"/>
        <end position="954"/>
    </location>
</feature>
<keyword evidence="5 16" id="KW-0107">Calcium channel</keyword>
<keyword evidence="11 16" id="KW-0406">Ion transport</keyword>
<dbReference type="Gene3D" id="2.80.10.50">
    <property type="match status" value="2"/>
</dbReference>
<dbReference type="SMART" id="SM00472">
    <property type="entry name" value="MIR"/>
    <property type="match status" value="4"/>
</dbReference>
<feature type="transmembrane region" description="Helical" evidence="16">
    <location>
        <begin position="2960"/>
        <end position="2988"/>
    </location>
</feature>
<dbReference type="InterPro" id="IPR015925">
    <property type="entry name" value="Ryanodine_IP3_receptor"/>
</dbReference>
<accession>A0A922HXT2</accession>
<dbReference type="InterPro" id="IPR036300">
    <property type="entry name" value="MIR_dom_sf"/>
</dbReference>
<feature type="region of interest" description="Disordered" evidence="18">
    <location>
        <begin position="3164"/>
        <end position="3184"/>
    </location>
</feature>
<evidence type="ECO:0000256" key="18">
    <source>
        <dbReference type="SAM" id="MobiDB-lite"/>
    </source>
</evidence>
<dbReference type="Pfam" id="PF08454">
    <property type="entry name" value="RIH_assoc"/>
    <property type="match status" value="1"/>
</dbReference>
<dbReference type="InterPro" id="IPR014821">
    <property type="entry name" value="Ins145_P3_rcpt"/>
</dbReference>
<keyword evidence="10 16" id="KW-1133">Transmembrane helix</keyword>
<feature type="compositionally biased region" description="Low complexity" evidence="18">
    <location>
        <begin position="3467"/>
        <end position="3480"/>
    </location>
</feature>
<keyword evidence="9 16" id="KW-0106">Calcium</keyword>
<feature type="region of interest" description="Disordered" evidence="18">
    <location>
        <begin position="2103"/>
        <end position="2149"/>
    </location>
</feature>
<dbReference type="InterPro" id="IPR035910">
    <property type="entry name" value="RyR/IP3R_RIH_dom_sf"/>
</dbReference>
<feature type="region of interest" description="Disordered" evidence="18">
    <location>
        <begin position="3467"/>
        <end position="3487"/>
    </location>
</feature>
<dbReference type="Gene3D" id="1.25.10.30">
    <property type="entry name" value="IP3 receptor type 1 binding core, RIH domain"/>
    <property type="match status" value="1"/>
</dbReference>
<feature type="compositionally biased region" description="Low complexity" evidence="18">
    <location>
        <begin position="2123"/>
        <end position="2143"/>
    </location>
</feature>
<dbReference type="Pfam" id="PF01365">
    <property type="entry name" value="RYDR_ITPR"/>
    <property type="match status" value="2"/>
</dbReference>
<organism evidence="20 21">
    <name type="scientific">Dermatophagoides farinae</name>
    <name type="common">American house dust mite</name>
    <dbReference type="NCBI Taxonomy" id="6954"/>
    <lineage>
        <taxon>Eukaryota</taxon>
        <taxon>Metazoa</taxon>
        <taxon>Ecdysozoa</taxon>
        <taxon>Arthropoda</taxon>
        <taxon>Chelicerata</taxon>
        <taxon>Arachnida</taxon>
        <taxon>Acari</taxon>
        <taxon>Acariformes</taxon>
        <taxon>Sarcoptiformes</taxon>
        <taxon>Astigmata</taxon>
        <taxon>Psoroptidia</taxon>
        <taxon>Analgoidea</taxon>
        <taxon>Pyroglyphidae</taxon>
        <taxon>Dermatophagoidinae</taxon>
        <taxon>Dermatophagoides</taxon>
    </lineage>
</organism>
<feature type="compositionally biased region" description="Low complexity" evidence="18">
    <location>
        <begin position="1332"/>
        <end position="1350"/>
    </location>
</feature>
<evidence type="ECO:0000256" key="9">
    <source>
        <dbReference type="ARBA" id="ARBA00022837"/>
    </source>
</evidence>
<dbReference type="CDD" id="cd23277">
    <property type="entry name" value="beta-trefoil_MIR_ITPR"/>
    <property type="match status" value="1"/>
</dbReference>
<evidence type="ECO:0000313" key="20">
    <source>
        <dbReference type="EMBL" id="KAH9511586.1"/>
    </source>
</evidence>
<dbReference type="FunFam" id="1.25.10.30:FF:000001">
    <property type="entry name" value="Inositol 1,4,5-trisphosphate receptor, type 2"/>
    <property type="match status" value="1"/>
</dbReference>
<evidence type="ECO:0000256" key="12">
    <source>
        <dbReference type="ARBA" id="ARBA00023136"/>
    </source>
</evidence>
<dbReference type="SUPFAM" id="SSF100909">
    <property type="entry name" value="IP3 receptor type 1 binding core, domain 2"/>
    <property type="match status" value="2"/>
</dbReference>
<sequence>MCENTTFLQVGDMISLYAEGNVCGFLSTLGLVDDRCVIQPESGNPQSPPKKFRDCLFKISPMNRYSAQKQFLKAAKQSATSASDAVLLKKLHHAAELEKKQNETENRKLMGTIIQYGAVIQLLHLKSNKFLTVNKRLPALLEKNSMRVYLDSNGNEGSWFYIVPFYKLRSTGDNVVVGDKVVLTPVNAGQPLHASNYDLPDNPGCKEVNAINCDTCWKISLFLDCKENIDDVLKASDVVRLFHAEQEKFLTMDDYKNQQYVFLRSTGRMTATAATSSKALWEVEVVQQDPCRGGAGHWNSLFRFKHLATGQYLAAEIDDDDTYDSMRSKLQGNGPVYQLVSVPANYDIASIFELDATTLTRTDDLVPQNSYVRMRHVCTNTWIHSTTIPIDRDEERPVMSKVGCAQIREDKEAFAIVPVSPTEVRDLDFISKKMEAKTIAQNDRKLLIQLLQDIIYFIANLENEPNRAGPFELTPTYTNRERQKLLREQNILKQLFKILQAPFIDSADTTGTLLKMDELNDSRNASYKQIFRLCYRVLRLSQHDYRKNQEYIAKWFGFMQKQIGYDVLAEDTITALLHSNRKLLEQHITANEIETFISLVRKNRESHYLSDLCISKKVAIPITQELICKTVLAAKNSDILIQTRLVKTSVEVELEMENNCGEIVPIITTEEEEEVILIWDNGKQTRSIRELSYSARDGNQDDRNLLEYYRHQLDLFSNMCLDRQYLAIDNLSPHLDVELIQKCMSDEALPYDLRASFCRLMLHMHVDRDPQEQITPVKYARLWSEIPKNLSIQDYDRNKRESDVAMKETVKRKLSSTMSFVEDYLCNVVSHEWSFMDREQNKLTYEVVKLARKLIYFGFYNFSDLLRLTKTLLNILDCTSDGGGGGGGVTGGAVSATTNTSTTTTSVTTATNGTNDDLNMKITNNNNRLKIANGSSNNNHSNSNDLRPKESKSGFIRRTLKKRISSLIQQNQYGDGTLTITDEQMIKQLNSMLESEDDVVNVAEILESNNNQQSSPVDCSISSRKSSLISSLSNDSATMNNNNNVTQLKSTKTATTTTTRTTAAAGNLSSSATTNVTTANNNRNRLLMMDTLVMDTKLKIIEILQFILNVRMDYRITGLLSIFKNEIDMSHHKITTALLNNNGSGTTSTTTATINNGGGGGGGNCTINRDNHHWENIHQNQSSTNGNKIDNDHNGQSNNVSIGDRGLDLDRIAQQAEQIFGDEIDLDGMGGCTFLRVLVHLTMHEYQPLVSEALHLLFRHFSQRQEVLQSFRQVQLLVSTNDVENYKQIKSDLDQFRLIVEKSELWVYKSTKNLDEHDLRLPIPSLSLQQQQQQPPSIIFGGSSGQSSSQTALNNLTNNDNIGGGANFNNKSTPNSSLKLNTLGYSMNDDDYHHHHHHHHQSSSSSSQQQQNHNKKQSTPSMLSNHHLQAPQQQISTISISLPASPSMYNKNHYNDSLLLHRNESQFVSSLSALLNQQQEIQQQNECGQHSFINYETIKKILQRLTRLCVQESSGLSQERKARKHEQRLLRNMSAHIVVLELLRIPYDKKDIRMDEVMKMAHEFLQHFCLSNHQNQSILEKHLDLFMTPGILEAKTMCAIYKDNIALCNEISERVVQHFVHCIETNGRHVQYLKFLRTIVKAEGQVVRKCQNFVMQELINAGDDVLVFYNDRSSFQSLVEMMRSERHQLDEVGPLHYHINLVKLLASCTEGKNAFTEVKCHSLLSLDDILDVVQHEDCIPQVKEAYIDFLAHCFIDTEMEMKEIYTSNHIWTLLENFLIDIGTVCNSTHDRNHADYALNNYVTNSIINLITIFFNSPFSDQSSIVQTHQPVFVKTLQSIFRLSTCTWLTLPQRINVENCLRTLVDISKNRGIAIPNELETQVLNMFQKQMSITKNSRVWLSAARSVGMTSSGGGNTRYMFGYDLAKLYPQSITAATSSSSSTTNHARIKNSTSSSSTATTAAATRTNNDRSIIDAFQDIVTLLEDQLRPLVMAELSVLVDVFYKPETLFPYNSNAKKICDNGGFICKLIKHTEKLELMEEKDEKLCIKVLQTLKEMMHVDPNFDERGEELRKTLLDRYLVKPRQQQNELLINHSINVANNNQLQQQRQRNQTKLIQSNGDTVSASSSSASSSSSTTMTTISSTPKNRNRCRLKTLKHKFTFDDNNNNNNDESSCNNAKEISTIYHDDNNGCEIDRNNNNRGCENSGSTATKTTTTSSLFSSLFAAMFPCETEESNGSNYDTLNEKSAHLYDTVDSVQNRLMATKNPRRNKMMNRPQTIFDRKHYSSSNSSQPAYGSYGPGSIMLTRAEMTLHEVQSHLDREGASNLVVELIMSNPSYSIFVESVELGIALLEGGNPVIQKSIYQKLTQQNNSEKFFKVFYDKMKFAQQEIKSTISVNSSEFYKNSGLNDDNISTPMLIGQIEECASGFDQIVPPVAFTRKRSSASANNNKFFQQNPTNKVIKLPSEIAVMRQILRFLQLLCENHNLQLQNFLRNQHQKSNFNLVSETLIFLDRICGSTTGGLGLLGLYINESNVALVNQTLETLTEYCQGPCHENQNCIAMHESNGIDIIIALLLNDINPLGKKRVDLVLELKNNASKLLLAIMESRADSENAERILYNMSPKQLLEVACNAFHKKVVLPSLSYQTSLTLQEQLDQDSPTINPDIGDLLGSTSIMATSTTNGIDSPRRRPSIASMSMLPPSINPINLVDPKEVGHNIYILCHQLAQHNKELADILKNSLRGSDQLLMMNHEMRDALNYYQSHTAQIEIVRIDRTMEQIVFPVPQICEFLTDESKMKIYYTSERDEQGSKVFDFFERAEDLFNEMKWQKRLREQPFLYWVSRNMTLWNSFSFNLAVVINLIVALMYPFPTKTEIDPRLSAILWAILLISIASVFSFPGKYCFYMMISSTILRLIYSIGIQPTLWLLGLINVFIKAIHLISIMGNNGTFNKKWDKILIDKEFVYHIVYLCFCIIGLSGHSLFYSVLLLNVVYQEETLRNVIRSVTRNGRSIILTALLALILVYLFSIIGYLFFRDDFLLEVDVVTSSSSSSLPSSIMESRNNLNKILETTNEKHLFVRENLSDSNYDHRMMMKLNNNQQFNGVLYNIYRMNNQSFLFNHYRQQQQQWKWEYCSNQIECKIQDDSINLMLNDSQTASNIPMEMINSNHHHEIGDGGGGGGGDDDDDDETIKERACDSLLMCIITTVNHGLRNGGGIGDVLRSPSSNESLFVARVVYDLLFFFIVIIIILNLIFGVIIDTFADLRSEKQQKEEILRNTCFICGLERSAFDNKSVSFEEHIYCEHNMWHYLYFIVLVRVKDPTEFTGPESYVALMIKERNLDWFPRMRAMSLAADDGDNEQNELRTLQSQLELTHKQMSLLSRQLNELKEQMMEQRKQQHRKGLFGTSLTMPSVTTTTPITTTTMSTTTTTMIGHHHHHHHSHGHGFGLGGSGDNSSSIIPNIIAAAAAAAASASGNSSNGTTTPYNISMDK</sequence>
<dbReference type="Gene3D" id="1.10.287.70">
    <property type="match status" value="1"/>
</dbReference>
<feature type="compositionally biased region" description="Low complexity" evidence="18">
    <location>
        <begin position="898"/>
        <end position="915"/>
    </location>
</feature>
<evidence type="ECO:0000256" key="4">
    <source>
        <dbReference type="ARBA" id="ARBA00022568"/>
    </source>
</evidence>
<keyword evidence="3 16" id="KW-0813">Transport</keyword>
<dbReference type="GO" id="GO:0070679">
    <property type="term" value="F:inositol 1,4,5 trisphosphate binding"/>
    <property type="evidence" value="ECO:0007669"/>
    <property type="project" value="UniProtKB-UniRule"/>
</dbReference>
<evidence type="ECO:0000256" key="15">
    <source>
        <dbReference type="ARBA" id="ARBA00023303"/>
    </source>
</evidence>
<keyword evidence="15 16" id="KW-0407">Ion channel</keyword>
<evidence type="ECO:0000256" key="13">
    <source>
        <dbReference type="ARBA" id="ARBA00023170"/>
    </source>
</evidence>
<keyword evidence="4 16" id="KW-0109">Calcium transport</keyword>
<proteinExistence type="inferred from homology"/>
<keyword evidence="21" id="KW-1185">Reference proteome</keyword>
<evidence type="ECO:0000256" key="8">
    <source>
        <dbReference type="ARBA" id="ARBA00022824"/>
    </source>
</evidence>
<comment type="domain">
    <text evidence="16">The receptor contains a calcium channel in its C-terminal extremity. Its large N-terminal cytoplasmic region has the ligand-binding site in the N-terminus and modulatory sites in the middle portion immediately upstream of the channel region.</text>
</comment>
<feature type="transmembrane region" description="Helical" evidence="16">
    <location>
        <begin position="2922"/>
        <end position="2940"/>
    </location>
</feature>
<feature type="compositionally biased region" description="Low complexity" evidence="18">
    <location>
        <begin position="933"/>
        <end position="944"/>
    </location>
</feature>
<dbReference type="InterPro" id="IPR000699">
    <property type="entry name" value="RIH_dom"/>
</dbReference>
<keyword evidence="14 16" id="KW-1071">Ligand-gated ion channel</keyword>
<evidence type="ECO:0000256" key="10">
    <source>
        <dbReference type="ARBA" id="ARBA00022989"/>
    </source>
</evidence>
<protein>
    <recommendedName>
        <fullName evidence="16">Inositol 1,4,5-trisphosphate receptor</fullName>
    </recommendedName>
</protein>
<dbReference type="InterPro" id="IPR000493">
    <property type="entry name" value="InsP3_rcpt"/>
</dbReference>
<evidence type="ECO:0000259" key="19">
    <source>
        <dbReference type="PROSITE" id="PS50919"/>
    </source>
</evidence>
<dbReference type="EMBL" id="ASGP02000004">
    <property type="protein sequence ID" value="KAH9511586.1"/>
    <property type="molecule type" value="Genomic_DNA"/>
</dbReference>
<evidence type="ECO:0000256" key="17">
    <source>
        <dbReference type="SAM" id="Coils"/>
    </source>
</evidence>
<keyword evidence="17" id="KW-0175">Coiled coil</keyword>
<feature type="region of interest" description="Disordered" evidence="18">
    <location>
        <begin position="1936"/>
        <end position="1964"/>
    </location>
</feature>
<feature type="compositionally biased region" description="Low complexity" evidence="18">
    <location>
        <begin position="1951"/>
        <end position="1964"/>
    </location>
</feature>
<feature type="transmembrane region" description="Helical" evidence="16">
    <location>
        <begin position="3235"/>
        <end position="3258"/>
    </location>
</feature>
<evidence type="ECO:0000256" key="16">
    <source>
        <dbReference type="RuleBase" id="RU368044"/>
    </source>
</evidence>
<comment type="subunit">
    <text evidence="16">Homotetramer.</text>
</comment>
<feature type="coiled-coil region" evidence="17">
    <location>
        <begin position="3366"/>
        <end position="3397"/>
    </location>
</feature>
<dbReference type="Pfam" id="PF08709">
    <property type="entry name" value="Ins145_P3_rec"/>
    <property type="match status" value="1"/>
</dbReference>
<feature type="transmembrane region" description="Helical" evidence="16">
    <location>
        <begin position="2845"/>
        <end position="2865"/>
    </location>
</feature>
<evidence type="ECO:0000256" key="5">
    <source>
        <dbReference type="ARBA" id="ARBA00022673"/>
    </source>
</evidence>
<feature type="compositionally biased region" description="Polar residues" evidence="18">
    <location>
        <begin position="1351"/>
        <end position="1385"/>
    </location>
</feature>
<feature type="compositionally biased region" description="Polar residues" evidence="18">
    <location>
        <begin position="2112"/>
        <end position="2122"/>
    </location>
</feature>
<reference evidence="20" key="2">
    <citation type="journal article" date="2022" name="Res Sq">
        <title>Comparative Genomics Reveals Insights into the Divergent Evolution of Astigmatic Mites and Household Pest Adaptations.</title>
        <authorList>
            <person name="Xiong Q."/>
            <person name="Wan A.T.-Y."/>
            <person name="Liu X.-Y."/>
            <person name="Fung C.S.-H."/>
            <person name="Xiao X."/>
            <person name="Malainual N."/>
            <person name="Hou J."/>
            <person name="Wang L."/>
            <person name="Wang M."/>
            <person name="Yang K."/>
            <person name="Cui Y."/>
            <person name="Leung E."/>
            <person name="Nong W."/>
            <person name="Shin S.-K."/>
            <person name="Au S."/>
            <person name="Jeong K.Y."/>
            <person name="Chew F.T."/>
            <person name="Hui J."/>
            <person name="Leung T.F."/>
            <person name="Tungtrongchitr A."/>
            <person name="Zhong N."/>
            <person name="Liu Z."/>
            <person name="Tsui S."/>
        </authorList>
    </citation>
    <scope>NUCLEOTIDE SEQUENCE</scope>
    <source>
        <strain evidence="20">Derf</strain>
        <tissue evidence="20">Whole organism</tissue>
    </source>
</reference>
<feature type="compositionally biased region" description="Low complexity" evidence="18">
    <location>
        <begin position="1402"/>
        <end position="1412"/>
    </location>
</feature>
<feature type="region of interest" description="Disordered" evidence="18">
    <location>
        <begin position="1177"/>
        <end position="1196"/>
    </location>
</feature>
<keyword evidence="7" id="KW-0677">Repeat</keyword>
<feature type="transmembrane region" description="Helical" evidence="16">
    <location>
        <begin position="2877"/>
        <end position="2895"/>
    </location>
</feature>
<dbReference type="SUPFAM" id="SSF82109">
    <property type="entry name" value="MIR domain"/>
    <property type="match status" value="2"/>
</dbReference>
<evidence type="ECO:0000256" key="14">
    <source>
        <dbReference type="ARBA" id="ARBA00023286"/>
    </source>
</evidence>
<feature type="region of interest" description="Disordered" evidence="18">
    <location>
        <begin position="1332"/>
        <end position="1434"/>
    </location>
</feature>
<keyword evidence="13 16" id="KW-0675">Receptor</keyword>
<dbReference type="FunFam" id="2.80.10.50:FF:000002">
    <property type="entry name" value="Inositol 1,4,5-trisphosphate receptor type 2"/>
    <property type="match status" value="1"/>
</dbReference>
<reference evidence="20" key="1">
    <citation type="submission" date="2013-05" db="EMBL/GenBank/DDBJ databases">
        <authorList>
            <person name="Yim A.K.Y."/>
            <person name="Chan T.F."/>
            <person name="Ji K.M."/>
            <person name="Liu X.Y."/>
            <person name="Zhou J.W."/>
            <person name="Li R.Q."/>
            <person name="Yang K.Y."/>
            <person name="Li J."/>
            <person name="Li M."/>
            <person name="Law P.T.W."/>
            <person name="Wu Y.L."/>
            <person name="Cai Z.L."/>
            <person name="Qin H."/>
            <person name="Bao Y."/>
            <person name="Leung R.K.K."/>
            <person name="Ng P.K.S."/>
            <person name="Zou J."/>
            <person name="Zhong X.J."/>
            <person name="Ran P.X."/>
            <person name="Zhong N.S."/>
            <person name="Liu Z.G."/>
            <person name="Tsui S.K.W."/>
        </authorList>
    </citation>
    <scope>NUCLEOTIDE SEQUENCE</scope>
    <source>
        <strain evidence="20">Derf</strain>
        <tissue evidence="20">Whole organism</tissue>
    </source>
</reference>